<dbReference type="EMBL" id="JARUHG010000001">
    <property type="protein sequence ID" value="MDR0182665.1"/>
    <property type="molecule type" value="Genomic_DNA"/>
</dbReference>
<reference evidence="2 3" key="1">
    <citation type="submission" date="2023-04" db="EMBL/GenBank/DDBJ databases">
        <title>Lysobacter sp. strain UC isolated from soil sample.</title>
        <authorList>
            <person name="Choksket S."/>
            <person name="Harshvardhan F."/>
            <person name="Rana R."/>
            <person name="Patil P.B."/>
            <person name="Korpole S."/>
        </authorList>
    </citation>
    <scope>NUCLEOTIDE SEQUENCE [LARGE SCALE GENOMIC DNA]</scope>
    <source>
        <strain evidence="2 3">UC</strain>
    </source>
</reference>
<protein>
    <recommendedName>
        <fullName evidence="4">Lipoprotein</fullName>
    </recommendedName>
</protein>
<comment type="caution">
    <text evidence="2">The sequence shown here is derived from an EMBL/GenBank/DDBJ whole genome shotgun (WGS) entry which is preliminary data.</text>
</comment>
<evidence type="ECO:0000313" key="2">
    <source>
        <dbReference type="EMBL" id="MDR0182665.1"/>
    </source>
</evidence>
<evidence type="ECO:0008006" key="4">
    <source>
        <dbReference type="Google" id="ProtNLM"/>
    </source>
</evidence>
<dbReference type="Proteomes" id="UP001233535">
    <property type="component" value="Unassembled WGS sequence"/>
</dbReference>
<dbReference type="RefSeq" id="WP_309261782.1">
    <property type="nucleotide sequence ID" value="NZ_JARUHG010000001.1"/>
</dbReference>
<gene>
    <name evidence="2" type="ORF">P8609_06735</name>
</gene>
<organism evidence="2 3">
    <name type="scientific">Lysobacter arvi</name>
    <dbReference type="NCBI Taxonomy" id="3038776"/>
    <lineage>
        <taxon>Bacteria</taxon>
        <taxon>Pseudomonadati</taxon>
        <taxon>Pseudomonadota</taxon>
        <taxon>Gammaproteobacteria</taxon>
        <taxon>Lysobacterales</taxon>
        <taxon>Lysobacteraceae</taxon>
        <taxon>Lysobacter</taxon>
    </lineage>
</organism>
<proteinExistence type="predicted"/>
<feature type="signal peptide" evidence="1">
    <location>
        <begin position="1"/>
        <end position="19"/>
    </location>
</feature>
<name>A0ABU1CC14_9GAMM</name>
<accession>A0ABU1CC14</accession>
<feature type="chain" id="PRO_5045332006" description="Lipoprotein" evidence="1">
    <location>
        <begin position="20"/>
        <end position="157"/>
    </location>
</feature>
<evidence type="ECO:0000256" key="1">
    <source>
        <dbReference type="SAM" id="SignalP"/>
    </source>
</evidence>
<sequence length="157" mass="16426">MNTIPSAMAAAAVVALVLAAGCGAGKAVQASVAPSRMPADDGAMCPSVEEKGRGPMTVYIDVQYAPDGTPSAQPDVCYVDSGATVVWRDPPERTTAFNLVFTDATSNKPVAQLKASNVARRYKLSATIRGEPGQRFKYGIQANGRTVDPAVIIKRAQ</sequence>
<evidence type="ECO:0000313" key="3">
    <source>
        <dbReference type="Proteomes" id="UP001233535"/>
    </source>
</evidence>
<keyword evidence="3" id="KW-1185">Reference proteome</keyword>
<keyword evidence="1" id="KW-0732">Signal</keyword>